<dbReference type="FunFam" id="1.20.140.160:FF:000001">
    <property type="entry name" value="RNA polymerase sigma factor FliA"/>
    <property type="match status" value="1"/>
</dbReference>
<protein>
    <recommendedName>
        <fullName evidence="6">RNA polymerase sigma factor FliA</fullName>
    </recommendedName>
    <alternativeName>
        <fullName evidence="6">RNA polymerase sigma factor for flagellar operon</fullName>
    </alternativeName>
    <alternativeName>
        <fullName evidence="6">Sigma F</fullName>
    </alternativeName>
    <alternativeName>
        <fullName evidence="6">Sigma-28</fullName>
    </alternativeName>
</protein>
<keyword evidence="5 6" id="KW-0804">Transcription</keyword>
<dbReference type="PANTHER" id="PTHR30385">
    <property type="entry name" value="SIGMA FACTOR F FLAGELLAR"/>
    <property type="match status" value="1"/>
</dbReference>
<dbReference type="Pfam" id="PF04542">
    <property type="entry name" value="Sigma70_r2"/>
    <property type="match status" value="1"/>
</dbReference>
<sequence length="241" mass="27027">MSKALTYGRYQETPHAFVERYSSLVKRIAHHLMARLPPNVQLEDLIQAGMIGLLEAQQNYDPSKGASFETFAGIRIRGAMLDDIRRGDWVPRSVYKNSRRISEAIAQLEHSLGRDPNDQEIAEYLEMTLEQYHQALNDVNCGRLVGMDDLGVSEDTVATEDSMAENLPFQDVADGSFRQALAGAIRTLPEREALVLSLYYDEELNLKEIGAVLGVSESRICQIHSQAMQRLRAKLSAWTAS</sequence>
<comment type="similarity">
    <text evidence="6">Belongs to the sigma-70 factor family. FliA subfamily.</text>
</comment>
<keyword evidence="2 6" id="KW-0805">Transcription regulation</keyword>
<keyword evidence="4 6" id="KW-0238">DNA-binding</keyword>
<evidence type="ECO:0000256" key="5">
    <source>
        <dbReference type="ARBA" id="ARBA00023163"/>
    </source>
</evidence>
<dbReference type="SUPFAM" id="SSF88659">
    <property type="entry name" value="Sigma3 and sigma4 domains of RNA polymerase sigma factors"/>
    <property type="match status" value="2"/>
</dbReference>
<comment type="caution">
    <text evidence="6">Lacks conserved residue(s) required for the propagation of feature annotation.</text>
</comment>
<dbReference type="InterPro" id="IPR007630">
    <property type="entry name" value="RNA_pol_sigma70_r4"/>
</dbReference>
<dbReference type="STRING" id="1654360.EA58_02455"/>
<organism evidence="8 9">
    <name type="scientific">Photobacterium galatheae</name>
    <dbReference type="NCBI Taxonomy" id="1654360"/>
    <lineage>
        <taxon>Bacteria</taxon>
        <taxon>Pseudomonadati</taxon>
        <taxon>Pseudomonadota</taxon>
        <taxon>Gammaproteobacteria</taxon>
        <taxon>Vibrionales</taxon>
        <taxon>Vibrionaceae</taxon>
        <taxon>Photobacterium</taxon>
    </lineage>
</organism>
<reference evidence="8 9" key="1">
    <citation type="submission" date="2014-04" db="EMBL/GenBank/DDBJ databases">
        <title>Draft genome sequence of Photobacterium halotolerans S2753: a solonamide, ngercheumicin and holomycin producer.</title>
        <authorList>
            <person name="Machado H.R."/>
            <person name="Gram L."/>
        </authorList>
    </citation>
    <scope>NUCLEOTIDE SEQUENCE [LARGE SCALE GENOMIC DNA]</scope>
    <source>
        <strain evidence="8 9">S2753</strain>
    </source>
</reference>
<dbReference type="InterPro" id="IPR013325">
    <property type="entry name" value="RNA_pol_sigma_r2"/>
</dbReference>
<dbReference type="FunFam" id="1.10.1740.10:FF:000002">
    <property type="entry name" value="RNA polymerase sigma factor FliA"/>
    <property type="match status" value="1"/>
</dbReference>
<evidence type="ECO:0000256" key="3">
    <source>
        <dbReference type="ARBA" id="ARBA00023082"/>
    </source>
</evidence>
<dbReference type="GO" id="GO:0003677">
    <property type="term" value="F:DNA binding"/>
    <property type="evidence" value="ECO:0007669"/>
    <property type="project" value="UniProtKB-UniRule"/>
</dbReference>
<feature type="DNA-binding region" description="H-T-H motif" evidence="6">
    <location>
        <begin position="206"/>
        <end position="225"/>
    </location>
</feature>
<evidence type="ECO:0000256" key="4">
    <source>
        <dbReference type="ARBA" id="ARBA00023125"/>
    </source>
</evidence>
<evidence type="ECO:0000256" key="2">
    <source>
        <dbReference type="ARBA" id="ARBA00023015"/>
    </source>
</evidence>
<dbReference type="Proteomes" id="UP000027192">
    <property type="component" value="Unassembled WGS sequence"/>
</dbReference>
<dbReference type="InterPro" id="IPR014284">
    <property type="entry name" value="RNA_pol_sigma-70_dom"/>
</dbReference>
<keyword evidence="9" id="KW-1185">Reference proteome</keyword>
<dbReference type="PANTHER" id="PTHR30385:SF7">
    <property type="entry name" value="RNA POLYMERASE SIGMA FACTOR FLIA"/>
    <property type="match status" value="1"/>
</dbReference>
<gene>
    <name evidence="6" type="primary">fliA</name>
    <name evidence="8" type="ORF">EA58_02455</name>
</gene>
<dbReference type="InterPro" id="IPR007624">
    <property type="entry name" value="RNA_pol_sigma70_r3"/>
</dbReference>
<dbReference type="OrthoDB" id="9799825at2"/>
<comment type="subcellular location">
    <subcellularLocation>
        <location evidence="6">Cytoplasm</location>
    </subcellularLocation>
</comment>
<dbReference type="GO" id="GO:0006352">
    <property type="term" value="P:DNA-templated transcription initiation"/>
    <property type="evidence" value="ECO:0007669"/>
    <property type="project" value="UniProtKB-UniRule"/>
</dbReference>
<dbReference type="Gene3D" id="1.10.1740.10">
    <property type="match status" value="1"/>
</dbReference>
<dbReference type="CDD" id="cd06171">
    <property type="entry name" value="Sigma70_r4"/>
    <property type="match status" value="1"/>
</dbReference>
<evidence type="ECO:0000256" key="6">
    <source>
        <dbReference type="HAMAP-Rule" id="MF_00962"/>
    </source>
</evidence>
<comment type="function">
    <text evidence="6">Sigma factors are initiation factors that promote the attachment of RNA polymerase to specific initiation sites and are then released. This sigma factor controls the expression of flagella-related genes.</text>
</comment>
<name>A0A066RRU1_9GAMM</name>
<comment type="caution">
    <text evidence="8">The sequence shown here is derived from an EMBL/GenBank/DDBJ whole genome shotgun (WGS) entry which is preliminary data.</text>
</comment>
<proteinExistence type="inferred from homology"/>
<dbReference type="Gene3D" id="1.20.140.160">
    <property type="match status" value="1"/>
</dbReference>
<dbReference type="GO" id="GO:0016987">
    <property type="term" value="F:sigma factor activity"/>
    <property type="evidence" value="ECO:0007669"/>
    <property type="project" value="UniProtKB-UniRule"/>
</dbReference>
<dbReference type="NCBIfam" id="NF005413">
    <property type="entry name" value="PRK06986.1"/>
    <property type="match status" value="1"/>
</dbReference>
<dbReference type="InterPro" id="IPR012845">
    <property type="entry name" value="RNA_pol_sigma_FliA_WhiG"/>
</dbReference>
<dbReference type="Pfam" id="PF04539">
    <property type="entry name" value="Sigma70_r3"/>
    <property type="match status" value="1"/>
</dbReference>
<evidence type="ECO:0000313" key="9">
    <source>
        <dbReference type="Proteomes" id="UP000027192"/>
    </source>
</evidence>
<dbReference type="SUPFAM" id="SSF88946">
    <property type="entry name" value="Sigma2 domain of RNA polymerase sigma factors"/>
    <property type="match status" value="1"/>
</dbReference>
<dbReference type="PROSITE" id="PS00716">
    <property type="entry name" value="SIGMA70_2"/>
    <property type="match status" value="1"/>
</dbReference>
<dbReference type="AlphaFoldDB" id="A0A066RRU1"/>
<feature type="region of interest" description="Sigma-70 factor domain-4" evidence="6">
    <location>
        <begin position="184"/>
        <end position="232"/>
    </location>
</feature>
<evidence type="ECO:0000259" key="7">
    <source>
        <dbReference type="PROSITE" id="PS00716"/>
    </source>
</evidence>
<dbReference type="Pfam" id="PF04545">
    <property type="entry name" value="Sigma70_r4"/>
    <property type="match status" value="1"/>
</dbReference>
<feature type="domain" description="RNA polymerase sigma-70" evidence="7">
    <location>
        <begin position="205"/>
        <end position="231"/>
    </location>
</feature>
<dbReference type="InterPro" id="IPR007627">
    <property type="entry name" value="RNA_pol_sigma70_r2"/>
</dbReference>
<feature type="short sequence motif" description="Interaction with polymerase core subunit RpoC" evidence="6">
    <location>
        <begin position="44"/>
        <end position="47"/>
    </location>
</feature>
<keyword evidence="3 6" id="KW-0731">Sigma factor</keyword>
<dbReference type="InterPro" id="IPR013324">
    <property type="entry name" value="RNA_pol_sigma_r3/r4-like"/>
</dbReference>
<keyword evidence="1 6" id="KW-0963">Cytoplasm</keyword>
<dbReference type="HAMAP" id="MF_00962">
    <property type="entry name" value="Sigma70_FliA"/>
    <property type="match status" value="1"/>
</dbReference>
<dbReference type="InterPro" id="IPR000943">
    <property type="entry name" value="RNA_pol_sigma70"/>
</dbReference>
<dbReference type="EMBL" id="JMIB01000004">
    <property type="protein sequence ID" value="KDM93069.1"/>
    <property type="molecule type" value="Genomic_DNA"/>
</dbReference>
<accession>A0A066RRU1</accession>
<dbReference type="GO" id="GO:0005737">
    <property type="term" value="C:cytoplasm"/>
    <property type="evidence" value="ECO:0007669"/>
    <property type="project" value="UniProtKB-SubCell"/>
</dbReference>
<dbReference type="PRINTS" id="PR00046">
    <property type="entry name" value="SIGMA70FCT"/>
</dbReference>
<dbReference type="RefSeq" id="WP_036748506.1">
    <property type="nucleotide sequence ID" value="NZ_JAGSGC010000002.1"/>
</dbReference>
<dbReference type="PIRSF" id="PIRSF000770">
    <property type="entry name" value="RNA_pol_sigma-SigE/K"/>
    <property type="match status" value="1"/>
</dbReference>
<dbReference type="NCBIfam" id="TIGR02937">
    <property type="entry name" value="sigma70-ECF"/>
    <property type="match status" value="1"/>
</dbReference>
<evidence type="ECO:0000313" key="8">
    <source>
        <dbReference type="EMBL" id="KDM93069.1"/>
    </source>
</evidence>
<dbReference type="InterPro" id="IPR028617">
    <property type="entry name" value="Sigma70_FliA"/>
</dbReference>
<feature type="region of interest" description="Sigma-70 factor domain-2" evidence="6">
    <location>
        <begin position="17"/>
        <end position="89"/>
    </location>
</feature>
<dbReference type="NCBIfam" id="TIGR02479">
    <property type="entry name" value="FliA_WhiG"/>
    <property type="match status" value="1"/>
</dbReference>
<evidence type="ECO:0000256" key="1">
    <source>
        <dbReference type="ARBA" id="ARBA00022490"/>
    </source>
</evidence>
<dbReference type="GO" id="GO:0003899">
    <property type="term" value="F:DNA-directed RNA polymerase activity"/>
    <property type="evidence" value="ECO:0007669"/>
    <property type="project" value="InterPro"/>
</dbReference>